<dbReference type="AlphaFoldDB" id="A0A6C0KF75"/>
<protein>
    <submittedName>
        <fullName evidence="2">Uncharacterized protein</fullName>
    </submittedName>
</protein>
<sequence>MATDLLTASGLFIYNNLLGILLVTIMFFAITIFYALNNIHLEEPKLKTAKVVVLEKMDNLQQSAQNQMHDNKFCGDSVKDYTDPNVKKSTCMALGSCVWASGKDGSEKISKCIAAQKGNTNGIAPGSLGPEDKCFKKKDGTLAPWEEFYYQNGPSSGKKLNNSC</sequence>
<feature type="transmembrane region" description="Helical" evidence="1">
    <location>
        <begin position="12"/>
        <end position="36"/>
    </location>
</feature>
<keyword evidence="1" id="KW-0812">Transmembrane</keyword>
<organism evidence="2">
    <name type="scientific">viral metagenome</name>
    <dbReference type="NCBI Taxonomy" id="1070528"/>
    <lineage>
        <taxon>unclassified sequences</taxon>
        <taxon>metagenomes</taxon>
        <taxon>organismal metagenomes</taxon>
    </lineage>
</organism>
<keyword evidence="1" id="KW-0472">Membrane</keyword>
<keyword evidence="1" id="KW-1133">Transmembrane helix</keyword>
<proteinExistence type="predicted"/>
<reference evidence="2" key="1">
    <citation type="journal article" date="2020" name="Nature">
        <title>Giant virus diversity and host interactions through global metagenomics.</title>
        <authorList>
            <person name="Schulz F."/>
            <person name="Roux S."/>
            <person name="Paez-Espino D."/>
            <person name="Jungbluth S."/>
            <person name="Walsh D.A."/>
            <person name="Denef V.J."/>
            <person name="McMahon K.D."/>
            <person name="Konstantinidis K.T."/>
            <person name="Eloe-Fadrosh E.A."/>
            <person name="Kyrpides N.C."/>
            <person name="Woyke T."/>
        </authorList>
    </citation>
    <scope>NUCLEOTIDE SEQUENCE</scope>
    <source>
        <strain evidence="2">GVMAG-S-1102244-55</strain>
    </source>
</reference>
<evidence type="ECO:0000256" key="1">
    <source>
        <dbReference type="SAM" id="Phobius"/>
    </source>
</evidence>
<evidence type="ECO:0000313" key="2">
    <source>
        <dbReference type="EMBL" id="QHU14968.1"/>
    </source>
</evidence>
<accession>A0A6C0KF75</accession>
<name>A0A6C0KF75_9ZZZZ</name>
<dbReference type="EMBL" id="MN740847">
    <property type="protein sequence ID" value="QHU14968.1"/>
    <property type="molecule type" value="Genomic_DNA"/>
</dbReference>